<dbReference type="Gene3D" id="3.80.10.10">
    <property type="entry name" value="Ribonuclease Inhibitor"/>
    <property type="match status" value="1"/>
</dbReference>
<dbReference type="SUPFAM" id="SSF52047">
    <property type="entry name" value="RNI-like"/>
    <property type="match status" value="1"/>
</dbReference>
<dbReference type="InterPro" id="IPR047722">
    <property type="entry name" value="STM4015-like"/>
</dbReference>
<dbReference type="RefSeq" id="WP_192763682.1">
    <property type="nucleotide sequence ID" value="NZ_JADBDZ010000001.1"/>
</dbReference>
<accession>A0ABR9K4Y3</accession>
<name>A0ABR9K4Y3_9ACTN</name>
<evidence type="ECO:0008006" key="3">
    <source>
        <dbReference type="Google" id="ProtNLM"/>
    </source>
</evidence>
<dbReference type="EMBL" id="JADBDZ010000001">
    <property type="protein sequence ID" value="MBE1537895.1"/>
    <property type="molecule type" value="Genomic_DNA"/>
</dbReference>
<keyword evidence="2" id="KW-1185">Reference proteome</keyword>
<reference evidence="1 2" key="1">
    <citation type="submission" date="2020-10" db="EMBL/GenBank/DDBJ databases">
        <title>Sequencing the genomes of 1000 actinobacteria strains.</title>
        <authorList>
            <person name="Klenk H.-P."/>
        </authorList>
    </citation>
    <scope>NUCLEOTIDE SEQUENCE [LARGE SCALE GENOMIC DNA]</scope>
    <source>
        <strain evidence="1 2">DSM 46744</strain>
    </source>
</reference>
<evidence type="ECO:0000313" key="2">
    <source>
        <dbReference type="Proteomes" id="UP000627838"/>
    </source>
</evidence>
<proteinExistence type="predicted"/>
<evidence type="ECO:0000313" key="1">
    <source>
        <dbReference type="EMBL" id="MBE1537895.1"/>
    </source>
</evidence>
<dbReference type="Proteomes" id="UP000627838">
    <property type="component" value="Unassembled WGS sequence"/>
</dbReference>
<dbReference type="NCBIfam" id="NF038076">
    <property type="entry name" value="fam_STM4015"/>
    <property type="match status" value="1"/>
</dbReference>
<sequence length="314" mass="34562">MALWEHLGEYEGLPVFEFGPERLDDGAAELPEPPPAGDVAWRLSSGHAETAFRDLWRAFCASVDTTEVTALVFGYWGADYDSHFEYPVPLLAEAAAAFPKLRSVFLGDITSEESEISWIDHRDLTPIFREFPNLEHLEVRGADGLVMDPVEHSSLRLLRFESGGLPAQVVRAVAASDLPELVQLDLWFGEEYYGGDATAADLAPILSGERLPALLHLGLEDARIQDEIAEAVAGAPIVARLATLSLAMGALTDRGAEALLSGQPLTHLEELDLRHHYLSESMMERVRDGLPGVLIDLTDRQEPYEGEFFIQVSE</sequence>
<organism evidence="1 2">
    <name type="scientific">Actinomadura algeriensis</name>
    <dbReference type="NCBI Taxonomy" id="1679523"/>
    <lineage>
        <taxon>Bacteria</taxon>
        <taxon>Bacillati</taxon>
        <taxon>Actinomycetota</taxon>
        <taxon>Actinomycetes</taxon>
        <taxon>Streptosporangiales</taxon>
        <taxon>Thermomonosporaceae</taxon>
        <taxon>Actinomadura</taxon>
    </lineage>
</organism>
<comment type="caution">
    <text evidence="1">The sequence shown here is derived from an EMBL/GenBank/DDBJ whole genome shotgun (WGS) entry which is preliminary data.</text>
</comment>
<gene>
    <name evidence="1" type="ORF">H4W34_007728</name>
</gene>
<protein>
    <recommendedName>
        <fullName evidence="3">Leucine-rich repeat domain-containing protein</fullName>
    </recommendedName>
</protein>
<dbReference type="InterPro" id="IPR032675">
    <property type="entry name" value="LRR_dom_sf"/>
</dbReference>